<proteinExistence type="predicted"/>
<dbReference type="OrthoDB" id="8781471at2"/>
<evidence type="ECO:0000259" key="1">
    <source>
        <dbReference type="Pfam" id="PF20594"/>
    </source>
</evidence>
<comment type="caution">
    <text evidence="2">The sequence shown here is derived from an EMBL/GenBank/DDBJ whole genome shotgun (WGS) entry which is preliminary data.</text>
</comment>
<protein>
    <recommendedName>
        <fullName evidence="1">DUF6794 domain-containing protein</fullName>
    </recommendedName>
</protein>
<dbReference type="Pfam" id="PF20594">
    <property type="entry name" value="DUF6794"/>
    <property type="match status" value="1"/>
</dbReference>
<evidence type="ECO:0000313" key="2">
    <source>
        <dbReference type="EMBL" id="KKJ00745.1"/>
    </source>
</evidence>
<organism evidence="2 3">
    <name type="scientific">Prochlorothrix hollandica PCC 9006 = CALU 1027</name>
    <dbReference type="NCBI Taxonomy" id="317619"/>
    <lineage>
        <taxon>Bacteria</taxon>
        <taxon>Bacillati</taxon>
        <taxon>Cyanobacteriota</taxon>
        <taxon>Cyanophyceae</taxon>
        <taxon>Prochlorotrichales</taxon>
        <taxon>Prochlorotrichaceae</taxon>
        <taxon>Prochlorothrix</taxon>
    </lineage>
</organism>
<accession>A0A0M2PX40</accession>
<sequence>MTNSPTPTTIEEAADRVLAQMDEANQAELRAMAKDELWRCHFGLAMGIRSSLKLWEPGNELDELESWYSKRDLQ</sequence>
<keyword evidence="3" id="KW-1185">Reference proteome</keyword>
<dbReference type="Proteomes" id="UP000034681">
    <property type="component" value="Unassembled WGS sequence"/>
</dbReference>
<reference evidence="2" key="1">
    <citation type="submission" date="2012-04" db="EMBL/GenBank/DDBJ databases">
        <authorList>
            <person name="Borisov I.G."/>
            <person name="Ivanikova N.V."/>
            <person name="Pinevich A.V."/>
        </authorList>
    </citation>
    <scope>NUCLEOTIDE SEQUENCE</scope>
    <source>
        <strain evidence="2">CALU 1027</strain>
    </source>
</reference>
<dbReference type="AlphaFoldDB" id="A0A0M2PX40"/>
<gene>
    <name evidence="2" type="ORF">PROH_05610</name>
</gene>
<dbReference type="EMBL" id="AJTX02000003">
    <property type="protein sequence ID" value="KKJ00745.1"/>
    <property type="molecule type" value="Genomic_DNA"/>
</dbReference>
<dbReference type="RefSeq" id="WP_017714623.1">
    <property type="nucleotide sequence ID" value="NZ_KB235944.1"/>
</dbReference>
<evidence type="ECO:0000313" key="3">
    <source>
        <dbReference type="Proteomes" id="UP000034681"/>
    </source>
</evidence>
<dbReference type="InterPro" id="IPR046744">
    <property type="entry name" value="DUF6794"/>
</dbReference>
<name>A0A0M2PX40_PROHO</name>
<feature type="domain" description="DUF6794" evidence="1">
    <location>
        <begin position="7"/>
        <end position="61"/>
    </location>
</feature>